<organism evidence="1">
    <name type="scientific">viral metagenome</name>
    <dbReference type="NCBI Taxonomy" id="1070528"/>
    <lineage>
        <taxon>unclassified sequences</taxon>
        <taxon>metagenomes</taxon>
        <taxon>organismal metagenomes</taxon>
    </lineage>
</organism>
<accession>A0A6M3L7Y2</accession>
<gene>
    <name evidence="1" type="ORF">MM415B02373_0010</name>
</gene>
<name>A0A6M3L7Y2_9ZZZZ</name>
<evidence type="ECO:0000313" key="1">
    <source>
        <dbReference type="EMBL" id="QJA90469.1"/>
    </source>
</evidence>
<protein>
    <submittedName>
        <fullName evidence="1">Uncharacterized protein</fullName>
    </submittedName>
</protein>
<dbReference type="AlphaFoldDB" id="A0A6M3L7Y2"/>
<sequence length="102" mass="12023">MVIKIGSKRFEVIFQKQACKDHGTESSGRMSDWHQRIWIDTDQRSFNSIESDLWHETIEAIDKVFDLRLSHQTITTLGSGIHQAVQQKTFWKEFHGKYSDNR</sequence>
<reference evidence="1" key="1">
    <citation type="submission" date="2020-03" db="EMBL/GenBank/DDBJ databases">
        <title>The deep terrestrial virosphere.</title>
        <authorList>
            <person name="Holmfeldt K."/>
            <person name="Nilsson E."/>
            <person name="Simone D."/>
            <person name="Lopez-Fernandez M."/>
            <person name="Wu X."/>
            <person name="de Brujin I."/>
            <person name="Lundin D."/>
            <person name="Andersson A."/>
            <person name="Bertilsson S."/>
            <person name="Dopson M."/>
        </authorList>
    </citation>
    <scope>NUCLEOTIDE SEQUENCE</scope>
    <source>
        <strain evidence="1">MM415B02373</strain>
    </source>
</reference>
<proteinExistence type="predicted"/>
<dbReference type="EMBL" id="MT142914">
    <property type="protein sequence ID" value="QJA90469.1"/>
    <property type="molecule type" value="Genomic_DNA"/>
</dbReference>